<dbReference type="AlphaFoldDB" id="F7WZJ3"/>
<evidence type="ECO:0000256" key="1">
    <source>
        <dbReference type="ARBA" id="ARBA00001933"/>
    </source>
</evidence>
<keyword evidence="5" id="KW-0028">Amino-acid biosynthesis</keyword>
<evidence type="ECO:0000256" key="3">
    <source>
        <dbReference type="ARBA" id="ARBA00022898"/>
    </source>
</evidence>
<keyword evidence="3 5" id="KW-0663">Pyridoxal phosphate</keyword>
<dbReference type="GO" id="GO:0009089">
    <property type="term" value="P:lysine biosynthetic process via diaminopimelate"/>
    <property type="evidence" value="ECO:0007669"/>
    <property type="project" value="UniProtKB-UniRule"/>
</dbReference>
<dbReference type="HAMAP" id="MF_02120">
    <property type="entry name" value="LysA"/>
    <property type="match status" value="1"/>
</dbReference>
<dbReference type="NCBIfam" id="TIGR01048">
    <property type="entry name" value="lysA"/>
    <property type="match status" value="1"/>
</dbReference>
<feature type="binding site" evidence="5">
    <location>
        <position position="374"/>
    </location>
    <ligand>
        <name>substrate</name>
    </ligand>
</feature>
<feature type="binding site" evidence="5">
    <location>
        <position position="223"/>
    </location>
    <ligand>
        <name>pyridoxal 5'-phosphate</name>
        <dbReference type="ChEBI" id="CHEBI:597326"/>
    </ligand>
</feature>
<evidence type="ECO:0000256" key="7">
    <source>
        <dbReference type="PIRSR" id="PIRSR600183-50"/>
    </source>
</evidence>
<feature type="binding site" evidence="5">
    <location>
        <position position="374"/>
    </location>
    <ligand>
        <name>pyridoxal 5'-phosphate</name>
        <dbReference type="ChEBI" id="CHEBI:597326"/>
    </ligand>
</feature>
<evidence type="ECO:0000256" key="6">
    <source>
        <dbReference type="NCBIfam" id="TIGR01048"/>
    </source>
</evidence>
<proteinExistence type="inferred from homology"/>
<evidence type="ECO:0000256" key="8">
    <source>
        <dbReference type="RuleBase" id="RU003738"/>
    </source>
</evidence>
<organism evidence="12 13">
    <name type="scientific">Buchnera aphidicola</name>
    <name type="common">Cinara tujafilina</name>
    <dbReference type="NCBI Taxonomy" id="261317"/>
    <lineage>
        <taxon>Bacteria</taxon>
        <taxon>Pseudomonadati</taxon>
        <taxon>Pseudomonadota</taxon>
        <taxon>Gammaproteobacteria</taxon>
        <taxon>Enterobacterales</taxon>
        <taxon>Erwiniaceae</taxon>
        <taxon>Buchnera</taxon>
    </lineage>
</organism>
<dbReference type="PRINTS" id="PR01181">
    <property type="entry name" value="DAPDCRBXLASE"/>
</dbReference>
<dbReference type="HOGENOM" id="CLU_026444_0_2_6"/>
<feature type="binding site" evidence="5">
    <location>
        <position position="267"/>
    </location>
    <ligand>
        <name>substrate</name>
    </ligand>
</feature>
<dbReference type="Pfam" id="PF02784">
    <property type="entry name" value="Orn_Arg_deC_N"/>
    <property type="match status" value="1"/>
</dbReference>
<feature type="binding site" evidence="5">
    <location>
        <begin position="264"/>
        <end position="267"/>
    </location>
    <ligand>
        <name>pyridoxal 5'-phosphate</name>
        <dbReference type="ChEBI" id="CHEBI:597326"/>
    </ligand>
</feature>
<keyword evidence="9" id="KW-0812">Transmembrane</keyword>
<keyword evidence="4 5" id="KW-0456">Lyase</keyword>
<keyword evidence="5 8" id="KW-0457">Lysine biosynthesis</keyword>
<keyword evidence="13" id="KW-1185">Reference proteome</keyword>
<comment type="catalytic activity">
    <reaction evidence="5 8">
        <text>meso-2,6-diaminopimelate + H(+) = L-lysine + CO2</text>
        <dbReference type="Rhea" id="RHEA:15101"/>
        <dbReference type="ChEBI" id="CHEBI:15378"/>
        <dbReference type="ChEBI" id="CHEBI:16526"/>
        <dbReference type="ChEBI" id="CHEBI:32551"/>
        <dbReference type="ChEBI" id="CHEBI:57791"/>
        <dbReference type="EC" id="4.1.1.20"/>
    </reaction>
</comment>
<dbReference type="InterPro" id="IPR022653">
    <property type="entry name" value="De-COase2_pyr-phos_BS"/>
</dbReference>
<dbReference type="SUPFAM" id="SSF50621">
    <property type="entry name" value="Alanine racemase C-terminal domain-like"/>
    <property type="match status" value="1"/>
</dbReference>
<feature type="active site" description="Proton donor" evidence="7">
    <location>
        <position position="338"/>
    </location>
</feature>
<evidence type="ECO:0000259" key="11">
    <source>
        <dbReference type="Pfam" id="PF02784"/>
    </source>
</evidence>
<evidence type="ECO:0000313" key="13">
    <source>
        <dbReference type="Proteomes" id="UP000006811"/>
    </source>
</evidence>
<keyword evidence="2 5" id="KW-0210">Decarboxylase</keyword>
<evidence type="ECO:0000259" key="10">
    <source>
        <dbReference type="Pfam" id="PF00278"/>
    </source>
</evidence>
<dbReference type="KEGG" id="baj:BCTU_285"/>
<dbReference type="Gene3D" id="2.40.37.10">
    <property type="entry name" value="Lyase, Ornithine Decarboxylase, Chain A, domain 1"/>
    <property type="match status" value="1"/>
</dbReference>
<evidence type="ECO:0000256" key="9">
    <source>
        <dbReference type="SAM" id="Phobius"/>
    </source>
</evidence>
<dbReference type="PANTHER" id="PTHR43727">
    <property type="entry name" value="DIAMINOPIMELATE DECARBOXYLASE"/>
    <property type="match status" value="1"/>
</dbReference>
<comment type="similarity">
    <text evidence="5">Belongs to the Orn/Lys/Arg decarboxylase class-II family. LysA subfamily.</text>
</comment>
<dbReference type="GO" id="GO:0008836">
    <property type="term" value="F:diaminopimelate decarboxylase activity"/>
    <property type="evidence" value="ECO:0007669"/>
    <property type="project" value="UniProtKB-UniRule"/>
</dbReference>
<dbReference type="GO" id="GO:0030170">
    <property type="term" value="F:pyridoxal phosphate binding"/>
    <property type="evidence" value="ECO:0007669"/>
    <property type="project" value="UniProtKB-UniRule"/>
</dbReference>
<sequence>MSKIKNLQKEMLRYENITYLKKNMILLYGYIMLILLKIKLKKLKKFDNIRFAQKSCSNINILKIIKSYGVKVDAVSLGEIIRALTAGFTSKNNDLVFTSDILEDKTLKKIIQYHIPVNIGSLNMIEKIGKISPKHPVWLRINPKFGDGHHIKTNTGGENSKHGIWDINKAISDLKYYNLSLIGLHMHIGSGINLDNIKKMCDSMIQCALNINQKIQFISAGGGLNIPYKPHEKEINLEFYYNMWNKTRNFISSQLSCPIKLEVEPGRFIVAQSGVLITQVCAVKQMGNNCFIIINSGFNDLIRPMLYGSYHKISVIHQLNKMPIVQSTTDYIIAGPLCESGDLFTTNHEGLLLKRTLPTVIPGDYIIIHDTGAYGASMSSNYNSRPLIPEILYQNNNFYTIRKRQKIKDLIQLEL</sequence>
<dbReference type="InterPro" id="IPR002986">
    <property type="entry name" value="DAP_deCOOHase_LysA"/>
</dbReference>
<feature type="binding site" evidence="5">
    <location>
        <position position="303"/>
    </location>
    <ligand>
        <name>substrate</name>
    </ligand>
</feature>
<reference evidence="12 13" key="1">
    <citation type="journal article" date="2011" name="Appl. Environ. Microbiol.">
        <title>The genome of Buchnera aphidicola from the aphid Cinara tujafilina provides new clues about the evolutionary history of metabolic losses in bacterial endosymbionts.</title>
        <authorList>
            <person name="Lamelas A."/>
            <person name="Gosalbes M.J."/>
            <person name="Moya A."/>
            <person name="Latorre A."/>
        </authorList>
    </citation>
    <scope>NUCLEOTIDE SEQUENCE [LARGE SCALE GENOMIC DNA]</scope>
    <source>
        <strain evidence="13">Cinara tujafilina</strain>
    </source>
</reference>
<dbReference type="eggNOG" id="COG0019">
    <property type="taxonomic scope" value="Bacteria"/>
</dbReference>
<dbReference type="PANTHER" id="PTHR43727:SF2">
    <property type="entry name" value="GROUP IV DECARBOXYLASE"/>
    <property type="match status" value="1"/>
</dbReference>
<comment type="subunit">
    <text evidence="5">Homodimer.</text>
</comment>
<comment type="cofactor">
    <cofactor evidence="1 5 7 8">
        <name>pyridoxal 5'-phosphate</name>
        <dbReference type="ChEBI" id="CHEBI:597326"/>
    </cofactor>
</comment>
<feature type="transmembrane region" description="Helical" evidence="9">
    <location>
        <begin position="20"/>
        <end position="40"/>
    </location>
</feature>
<evidence type="ECO:0000256" key="5">
    <source>
        <dbReference type="HAMAP-Rule" id="MF_02120"/>
    </source>
</evidence>
<evidence type="ECO:0000256" key="2">
    <source>
        <dbReference type="ARBA" id="ARBA00022793"/>
    </source>
</evidence>
<keyword evidence="9" id="KW-1133">Transmembrane helix</keyword>
<feature type="domain" description="Orn/DAP/Arg decarboxylase 2 C-terminal" evidence="10">
    <location>
        <begin position="272"/>
        <end position="372"/>
    </location>
</feature>
<dbReference type="Proteomes" id="UP000006811">
    <property type="component" value="Chromosome"/>
</dbReference>
<dbReference type="InterPro" id="IPR029066">
    <property type="entry name" value="PLP-binding_barrel"/>
</dbReference>
<dbReference type="EC" id="4.1.1.20" evidence="5 6"/>
<gene>
    <name evidence="5 12" type="primary">lysA</name>
    <name evidence="12" type="ORF">BCTU_285</name>
</gene>
<dbReference type="PROSITE" id="PS00878">
    <property type="entry name" value="ODR_DC_2_1"/>
    <property type="match status" value="1"/>
</dbReference>
<comment type="pathway">
    <text evidence="5 8">Amino-acid biosynthesis; L-lysine biosynthesis via DAP pathway; L-lysine from DL-2,6-diaminopimelate: step 1/1.</text>
</comment>
<dbReference type="Gene3D" id="3.20.20.10">
    <property type="entry name" value="Alanine racemase"/>
    <property type="match status" value="1"/>
</dbReference>
<feature type="domain" description="Orn/DAP/Arg decarboxylase 2 N-terminal" evidence="11">
    <location>
        <begin position="48"/>
        <end position="271"/>
    </location>
</feature>
<dbReference type="InterPro" id="IPR009006">
    <property type="entry name" value="Ala_racemase/Decarboxylase_C"/>
</dbReference>
<evidence type="ECO:0000313" key="12">
    <source>
        <dbReference type="EMBL" id="AEH39860.1"/>
    </source>
</evidence>
<dbReference type="InterPro" id="IPR022644">
    <property type="entry name" value="De-COase2_N"/>
</dbReference>
<dbReference type="CDD" id="cd06828">
    <property type="entry name" value="PLPDE_III_DapDC"/>
    <property type="match status" value="1"/>
</dbReference>
<evidence type="ECO:0000256" key="4">
    <source>
        <dbReference type="ARBA" id="ARBA00023239"/>
    </source>
</evidence>
<dbReference type="STRING" id="261317.BCTU_285"/>
<keyword evidence="9" id="KW-0472">Membrane</keyword>
<comment type="function">
    <text evidence="5">Specifically catalyzes the decarboxylation of meso-diaminopimelate (meso-DAP) to L-lysine.</text>
</comment>
<dbReference type="UniPathway" id="UPA00034">
    <property type="reaction ID" value="UER00027"/>
</dbReference>
<feature type="binding site" evidence="5">
    <location>
        <position position="307"/>
    </location>
    <ligand>
        <name>substrate</name>
    </ligand>
</feature>
<dbReference type="SUPFAM" id="SSF51419">
    <property type="entry name" value="PLP-binding barrel"/>
    <property type="match status" value="1"/>
</dbReference>
<dbReference type="Pfam" id="PF00278">
    <property type="entry name" value="Orn_DAP_Arg_deC"/>
    <property type="match status" value="1"/>
</dbReference>
<dbReference type="InterPro" id="IPR000183">
    <property type="entry name" value="Orn/DAP/Arg_de-COase"/>
</dbReference>
<dbReference type="EMBL" id="CP001817">
    <property type="protein sequence ID" value="AEH39860.1"/>
    <property type="molecule type" value="Genomic_DNA"/>
</dbReference>
<feature type="binding site" evidence="5">
    <location>
        <position position="339"/>
    </location>
    <ligand>
        <name>substrate</name>
    </ligand>
</feature>
<feature type="modified residue" description="N6-(pyridoxal phosphate)lysine" evidence="5 7">
    <location>
        <position position="54"/>
    </location>
</feature>
<name>F7WZJ3_9GAMM</name>
<dbReference type="PRINTS" id="PR01179">
    <property type="entry name" value="ODADCRBXLASE"/>
</dbReference>
<accession>F7WZJ3</accession>
<dbReference type="InterPro" id="IPR022643">
    <property type="entry name" value="De-COase2_C"/>
</dbReference>
<protein>
    <recommendedName>
        <fullName evidence="5 6">Diaminopimelate decarboxylase</fullName>
        <shortName evidence="5">DAP decarboxylase</shortName>
        <shortName evidence="5">DAPDC</shortName>
        <ecNumber evidence="5 6">4.1.1.20</ecNumber>
    </recommendedName>
</protein>